<dbReference type="GO" id="GO:0019698">
    <property type="term" value="P:D-galacturonate catabolic process"/>
    <property type="evidence" value="ECO:0007669"/>
    <property type="project" value="TreeGrafter"/>
</dbReference>
<dbReference type="InterPro" id="IPR044144">
    <property type="entry name" value="SAF_UxaA/GarD"/>
</dbReference>
<dbReference type="Pfam" id="PF08666">
    <property type="entry name" value="SAF"/>
    <property type="match status" value="1"/>
</dbReference>
<dbReference type="PATRIC" id="fig|679201.3.peg.730"/>
<dbReference type="HOGENOM" id="CLU_084161_3_0_9"/>
<evidence type="ECO:0000313" key="3">
    <source>
        <dbReference type="EMBL" id="EHG21306.1"/>
    </source>
</evidence>
<dbReference type="Proteomes" id="UP000004129">
    <property type="component" value="Unassembled WGS sequence"/>
</dbReference>
<evidence type="ECO:0000256" key="1">
    <source>
        <dbReference type="ARBA" id="ARBA00023239"/>
    </source>
</evidence>
<dbReference type="RefSeq" id="WP_006692173.1">
    <property type="nucleotide sequence ID" value="NZ_JH376798.1"/>
</dbReference>
<gene>
    <name evidence="3" type="ORF">HMPREF9334_00723</name>
</gene>
<dbReference type="STRING" id="679201.HMPREF9334_00723"/>
<dbReference type="CDD" id="cd11613">
    <property type="entry name" value="SAF_AH_GD"/>
    <property type="match status" value="1"/>
</dbReference>
<dbReference type="GO" id="GO:0016829">
    <property type="term" value="F:lyase activity"/>
    <property type="evidence" value="ECO:0007669"/>
    <property type="project" value="UniProtKB-KW"/>
</dbReference>
<dbReference type="Gene3D" id="2.30.130.110">
    <property type="match status" value="1"/>
</dbReference>
<sequence length="101" mass="11000">MTANAILLDEKDNVATCTGEVAPGTPVTCFGRACAEVESTETIPIWHKIALRPIPKGGHVFKYGELIGEALRDIPRGAWVSHENIYSVPRDYASEYIGKKG</sequence>
<feature type="domain" description="SAF" evidence="2">
    <location>
        <begin position="12"/>
        <end position="86"/>
    </location>
</feature>
<reference evidence="3 4" key="1">
    <citation type="submission" date="2011-08" db="EMBL/GenBank/DDBJ databases">
        <title>The Genome Sequence of Selenomonas infelix ATCC 43532.</title>
        <authorList>
            <consortium name="The Broad Institute Genome Sequencing Platform"/>
            <person name="Earl A."/>
            <person name="Ward D."/>
            <person name="Feldgarden M."/>
            <person name="Gevers D."/>
            <person name="Izard J."/>
            <person name="Blanton J.M."/>
            <person name="Baranova O.V."/>
            <person name="Dewhirst F.E."/>
            <person name="Young S.K."/>
            <person name="Zeng Q."/>
            <person name="Gargeya S."/>
            <person name="Fitzgerald M."/>
            <person name="Haas B."/>
            <person name="Abouelleil A."/>
            <person name="Alvarado L."/>
            <person name="Arachchi H.M."/>
            <person name="Berlin A."/>
            <person name="Brown A."/>
            <person name="Chapman S.B."/>
            <person name="Chen Z."/>
            <person name="Dunbar C."/>
            <person name="Freedman E."/>
            <person name="Gearin G."/>
            <person name="Gellesch M."/>
            <person name="Goldberg J."/>
            <person name="Griggs A."/>
            <person name="Gujja S."/>
            <person name="Heiman D."/>
            <person name="Howarth C."/>
            <person name="Larson L."/>
            <person name="Lui A."/>
            <person name="MacDonald P.J.P."/>
            <person name="Montmayeur A."/>
            <person name="Murphy C."/>
            <person name="Neiman D."/>
            <person name="Pearson M."/>
            <person name="Priest M."/>
            <person name="Roberts A."/>
            <person name="Saif S."/>
            <person name="Shea T."/>
            <person name="Shenoy N."/>
            <person name="Sisk P."/>
            <person name="Stolte C."/>
            <person name="Sykes S."/>
            <person name="Wortman J."/>
            <person name="Nusbaum C."/>
            <person name="Birren B."/>
        </authorList>
    </citation>
    <scope>NUCLEOTIDE SEQUENCE [LARGE SCALE GENOMIC DNA]</scope>
    <source>
        <strain evidence="3 4">ATCC 43532</strain>
    </source>
</reference>
<dbReference type="AlphaFoldDB" id="G5GNR9"/>
<dbReference type="SMART" id="SM00858">
    <property type="entry name" value="SAF"/>
    <property type="match status" value="1"/>
</dbReference>
<evidence type="ECO:0000313" key="4">
    <source>
        <dbReference type="Proteomes" id="UP000004129"/>
    </source>
</evidence>
<dbReference type="EMBL" id="ACZM01000007">
    <property type="protein sequence ID" value="EHG21306.1"/>
    <property type="molecule type" value="Genomic_DNA"/>
</dbReference>
<dbReference type="InterPro" id="IPR052172">
    <property type="entry name" value="UxaA_altronate/galactarate_dh"/>
</dbReference>
<dbReference type="eggNOG" id="COG2721">
    <property type="taxonomic scope" value="Bacteria"/>
</dbReference>
<keyword evidence="4" id="KW-1185">Reference proteome</keyword>
<protein>
    <recommendedName>
        <fullName evidence="2">SAF domain-containing protein</fullName>
    </recommendedName>
</protein>
<proteinExistence type="predicted"/>
<evidence type="ECO:0000259" key="2">
    <source>
        <dbReference type="SMART" id="SM00858"/>
    </source>
</evidence>
<accession>G5GNR9</accession>
<dbReference type="InterPro" id="IPR013974">
    <property type="entry name" value="SAF"/>
</dbReference>
<dbReference type="OrthoDB" id="9804574at2"/>
<comment type="caution">
    <text evidence="3">The sequence shown here is derived from an EMBL/GenBank/DDBJ whole genome shotgun (WGS) entry which is preliminary data.</text>
</comment>
<name>G5GNR9_9FIRM</name>
<keyword evidence="1" id="KW-0456">Lyase</keyword>
<dbReference type="PANTHER" id="PTHR30536:SF5">
    <property type="entry name" value="ALTRONATE DEHYDRATASE"/>
    <property type="match status" value="1"/>
</dbReference>
<dbReference type="PANTHER" id="PTHR30536">
    <property type="entry name" value="ALTRONATE/GALACTARATE DEHYDRATASE"/>
    <property type="match status" value="1"/>
</dbReference>
<organism evidence="3 4">
    <name type="scientific">Selenomonas infelix ATCC 43532</name>
    <dbReference type="NCBI Taxonomy" id="679201"/>
    <lineage>
        <taxon>Bacteria</taxon>
        <taxon>Bacillati</taxon>
        <taxon>Bacillota</taxon>
        <taxon>Negativicutes</taxon>
        <taxon>Selenomonadales</taxon>
        <taxon>Selenomonadaceae</taxon>
        <taxon>Selenomonas</taxon>
    </lineage>
</organism>